<proteinExistence type="predicted"/>
<name>A0ABQ9F3D9_TEGGR</name>
<evidence type="ECO:0000313" key="4">
    <source>
        <dbReference type="EMBL" id="KAJ8311849.1"/>
    </source>
</evidence>
<dbReference type="PANTHER" id="PTHR48081:SF8">
    <property type="entry name" value="ALPHA_BETA HYDROLASE FOLD-3 DOMAIN-CONTAINING PROTEIN-RELATED"/>
    <property type="match status" value="1"/>
</dbReference>
<reference evidence="4 5" key="1">
    <citation type="submission" date="2022-12" db="EMBL/GenBank/DDBJ databases">
        <title>Chromosome-level genome of Tegillarca granosa.</title>
        <authorList>
            <person name="Kim J."/>
        </authorList>
    </citation>
    <scope>NUCLEOTIDE SEQUENCE [LARGE SCALE GENOMIC DNA]</scope>
    <source>
        <strain evidence="4">Teg-2019</strain>
        <tissue evidence="4">Adductor muscle</tissue>
    </source>
</reference>
<dbReference type="PANTHER" id="PTHR48081">
    <property type="entry name" value="AB HYDROLASE SUPERFAMILY PROTEIN C4A8.06C"/>
    <property type="match status" value="1"/>
</dbReference>
<dbReference type="EMBL" id="JARBDR010000477">
    <property type="protein sequence ID" value="KAJ8311849.1"/>
    <property type="molecule type" value="Genomic_DNA"/>
</dbReference>
<gene>
    <name evidence="4" type="ORF">KUTeg_010600</name>
</gene>
<evidence type="ECO:0000313" key="5">
    <source>
        <dbReference type="Proteomes" id="UP001217089"/>
    </source>
</evidence>
<protein>
    <recommendedName>
        <fullName evidence="3">BD-FAE-like domain-containing protein</fullName>
    </recommendedName>
</protein>
<accession>A0ABQ9F3D9</accession>
<comment type="caution">
    <text evidence="4">The sequence shown here is derived from an EMBL/GenBank/DDBJ whole genome shotgun (WGS) entry which is preliminary data.</text>
</comment>
<dbReference type="InterPro" id="IPR049492">
    <property type="entry name" value="BD-FAE-like_dom"/>
</dbReference>
<evidence type="ECO:0000256" key="2">
    <source>
        <dbReference type="SAM" id="Phobius"/>
    </source>
</evidence>
<sequence length="312" mass="34662">MKQKVNIIDITSTYQISLILPVLSVGINITVTSTIVFLGWFRVISEGVRKSQTNCILCELDLTPINELLCLKLAASEENDGLTVDISSFFCTGGMIVKQKLSTIKPIYRICRSKVTNVKQQDNNGLAYYLYSPLPSNAVEPWKQMCIRAVVRARTGETFGIASSINITRFFLEAGNIVRSYDTGLKVQDVKFSGVPVRLYIPSNVVNMSSALIYIHGGGWALLSVGKWNSKGKSNSNRIYGVSIFIQKSGIVTVSFEYRRSPEHVFPVPLEDCLSAVKYFIANAESFGVDPHRIAISDTNLQNKSHFYIVNP</sequence>
<dbReference type="InterPro" id="IPR050300">
    <property type="entry name" value="GDXG_lipolytic_enzyme"/>
</dbReference>
<dbReference type="InterPro" id="IPR029058">
    <property type="entry name" value="AB_hydrolase_fold"/>
</dbReference>
<keyword evidence="5" id="KW-1185">Reference proteome</keyword>
<dbReference type="Pfam" id="PF20434">
    <property type="entry name" value="BD-FAE"/>
    <property type="match status" value="1"/>
</dbReference>
<evidence type="ECO:0000256" key="1">
    <source>
        <dbReference type="ARBA" id="ARBA00022801"/>
    </source>
</evidence>
<evidence type="ECO:0000259" key="3">
    <source>
        <dbReference type="Pfam" id="PF20434"/>
    </source>
</evidence>
<dbReference type="Proteomes" id="UP001217089">
    <property type="component" value="Unassembled WGS sequence"/>
</dbReference>
<keyword evidence="1" id="KW-0378">Hydrolase</keyword>
<dbReference type="SUPFAM" id="SSF53474">
    <property type="entry name" value="alpha/beta-Hydrolases"/>
    <property type="match status" value="1"/>
</dbReference>
<dbReference type="Gene3D" id="3.40.50.1820">
    <property type="entry name" value="alpha/beta hydrolase"/>
    <property type="match status" value="1"/>
</dbReference>
<feature type="domain" description="BD-FAE-like" evidence="3">
    <location>
        <begin position="199"/>
        <end position="297"/>
    </location>
</feature>
<keyword evidence="2" id="KW-0812">Transmembrane</keyword>
<keyword evidence="2" id="KW-1133">Transmembrane helix</keyword>
<keyword evidence="2" id="KW-0472">Membrane</keyword>
<organism evidence="4 5">
    <name type="scientific">Tegillarca granosa</name>
    <name type="common">Malaysian cockle</name>
    <name type="synonym">Anadara granosa</name>
    <dbReference type="NCBI Taxonomy" id="220873"/>
    <lineage>
        <taxon>Eukaryota</taxon>
        <taxon>Metazoa</taxon>
        <taxon>Spiralia</taxon>
        <taxon>Lophotrochozoa</taxon>
        <taxon>Mollusca</taxon>
        <taxon>Bivalvia</taxon>
        <taxon>Autobranchia</taxon>
        <taxon>Pteriomorphia</taxon>
        <taxon>Arcoida</taxon>
        <taxon>Arcoidea</taxon>
        <taxon>Arcidae</taxon>
        <taxon>Tegillarca</taxon>
    </lineage>
</organism>
<feature type="transmembrane region" description="Helical" evidence="2">
    <location>
        <begin position="18"/>
        <end position="41"/>
    </location>
</feature>